<evidence type="ECO:0000313" key="2">
    <source>
        <dbReference type="EMBL" id="PVZ71601.1"/>
    </source>
</evidence>
<proteinExistence type="predicted"/>
<name>A0A2V1GWP2_9GAMM</name>
<comment type="caution">
    <text evidence="2">The sequence shown here is derived from an EMBL/GenBank/DDBJ whole genome shotgun (WGS) entry which is preliminary data.</text>
</comment>
<evidence type="ECO:0000259" key="1">
    <source>
        <dbReference type="Pfam" id="PF10026"/>
    </source>
</evidence>
<keyword evidence="3" id="KW-1185">Reference proteome</keyword>
<dbReference type="Proteomes" id="UP000244906">
    <property type="component" value="Unassembled WGS sequence"/>
</dbReference>
<dbReference type="EMBL" id="QDDL01000001">
    <property type="protein sequence ID" value="PVZ71601.1"/>
    <property type="molecule type" value="Genomic_DNA"/>
</dbReference>
<evidence type="ECO:0000313" key="3">
    <source>
        <dbReference type="Proteomes" id="UP000244906"/>
    </source>
</evidence>
<feature type="domain" description="DUF2268" evidence="1">
    <location>
        <begin position="86"/>
        <end position="211"/>
    </location>
</feature>
<dbReference type="OrthoDB" id="69012at2"/>
<gene>
    <name evidence="2" type="ORF">DC094_00745</name>
</gene>
<reference evidence="2 3" key="1">
    <citation type="submission" date="2018-04" db="EMBL/GenBank/DDBJ databases">
        <title>Thalassorhabdus spongiae gen. nov., sp. nov., isolated from a marine sponge in South-West Iceland.</title>
        <authorList>
            <person name="Knobloch S."/>
            <person name="Daussin A."/>
            <person name="Johannsson R."/>
            <person name="Marteinsson V.T."/>
        </authorList>
    </citation>
    <scope>NUCLEOTIDE SEQUENCE [LARGE SCALE GENOMIC DNA]</scope>
    <source>
        <strain evidence="2 3">Hp12</strain>
    </source>
</reference>
<sequence>MKNNNISILNSTGRFSREVRDSIALVAQQSLALIGEHFDLSDVDITFSPFYSDPAPSGIGGYALSPFRLEILIDCNREDIVEAINKELRSVLAHEVHHCMRMAVVGSENSLADNIITEGLACYFERNFNGGVVSSLFNDMSELNWQDIYRKMKPEINSESFNFNLYFLGADVAQYAKYAGYWVGYNLVKRLAEERGLDDSELMKLPVEDFLL</sequence>
<protein>
    <recommendedName>
        <fullName evidence="1">DUF2268 domain-containing protein</fullName>
    </recommendedName>
</protein>
<accession>A0A2V1GWP2</accession>
<dbReference type="AlphaFoldDB" id="A0A2V1GWP2"/>
<dbReference type="InterPro" id="IPR018728">
    <property type="entry name" value="DUF2268"/>
</dbReference>
<dbReference type="RefSeq" id="WP_116685190.1">
    <property type="nucleotide sequence ID" value="NZ_CAWNYD010000001.1"/>
</dbReference>
<dbReference type="Pfam" id="PF10026">
    <property type="entry name" value="DUF2268"/>
    <property type="match status" value="1"/>
</dbReference>
<organism evidence="2 3">
    <name type="scientific">Pelagibaculum spongiae</name>
    <dbReference type="NCBI Taxonomy" id="2080658"/>
    <lineage>
        <taxon>Bacteria</taxon>
        <taxon>Pseudomonadati</taxon>
        <taxon>Pseudomonadota</taxon>
        <taxon>Gammaproteobacteria</taxon>
        <taxon>Oceanospirillales</taxon>
        <taxon>Pelagibaculum</taxon>
    </lineage>
</organism>